<evidence type="ECO:0000313" key="3">
    <source>
        <dbReference type="Proteomes" id="UP000770785"/>
    </source>
</evidence>
<sequence length="220" mass="24573">MRTFSVHAALTLLFCTFLCTCSRAPADDVQDLVIGNLRYQERSQLLDATVEIRREDTSTTYSPPTVFNFPMQKVPRGGELFKYRRPMQYPAILLLDVPCHNDRCPLELRFPPVSVAAIPDVIARGQKLRAPIGRSALGEGESLLYFFESTDRSAPRQIQILGPTASNVVTLPKAAVSTIAPGEYELYLIKQKLVKDSTSKLRSSFQLAFYTNTKPVTVTD</sequence>
<gene>
    <name evidence="2" type="ORF">GGR27_001838</name>
</gene>
<dbReference type="Proteomes" id="UP000770785">
    <property type="component" value="Unassembled WGS sequence"/>
</dbReference>
<dbReference type="EMBL" id="JAATJH010000002">
    <property type="protein sequence ID" value="NJC26339.1"/>
    <property type="molecule type" value="Genomic_DNA"/>
</dbReference>
<reference evidence="2 3" key="1">
    <citation type="submission" date="2020-03" db="EMBL/GenBank/DDBJ databases">
        <title>Genomic Encyclopedia of Type Strains, Phase IV (KMG-IV): sequencing the most valuable type-strain genomes for metagenomic binning, comparative biology and taxonomic classification.</title>
        <authorList>
            <person name="Goeker M."/>
        </authorList>
    </citation>
    <scope>NUCLEOTIDE SEQUENCE [LARGE SCALE GENOMIC DNA]</scope>
    <source>
        <strain evidence="2 3">DSM 105096</strain>
    </source>
</reference>
<evidence type="ECO:0000256" key="1">
    <source>
        <dbReference type="SAM" id="SignalP"/>
    </source>
</evidence>
<name>A0ABX0XBN5_9BACT</name>
<proteinExistence type="predicted"/>
<protein>
    <submittedName>
        <fullName evidence="2">Uncharacterized protein</fullName>
    </submittedName>
</protein>
<feature type="signal peptide" evidence="1">
    <location>
        <begin position="1"/>
        <end position="26"/>
    </location>
</feature>
<dbReference type="RefSeq" id="WP_168037089.1">
    <property type="nucleotide sequence ID" value="NZ_JAATJH010000002.1"/>
</dbReference>
<feature type="chain" id="PRO_5046482409" evidence="1">
    <location>
        <begin position="27"/>
        <end position="220"/>
    </location>
</feature>
<comment type="caution">
    <text evidence="2">The sequence shown here is derived from an EMBL/GenBank/DDBJ whole genome shotgun (WGS) entry which is preliminary data.</text>
</comment>
<accession>A0ABX0XBN5</accession>
<evidence type="ECO:0000313" key="2">
    <source>
        <dbReference type="EMBL" id="NJC26339.1"/>
    </source>
</evidence>
<keyword evidence="1" id="KW-0732">Signal</keyword>
<keyword evidence="3" id="KW-1185">Reference proteome</keyword>
<organism evidence="2 3">
    <name type="scientific">Neolewinella antarctica</name>
    <dbReference type="NCBI Taxonomy" id="442734"/>
    <lineage>
        <taxon>Bacteria</taxon>
        <taxon>Pseudomonadati</taxon>
        <taxon>Bacteroidota</taxon>
        <taxon>Saprospiria</taxon>
        <taxon>Saprospirales</taxon>
        <taxon>Lewinellaceae</taxon>
        <taxon>Neolewinella</taxon>
    </lineage>
</organism>